<protein>
    <submittedName>
        <fullName evidence="8">Insulinase family protein</fullName>
    </submittedName>
</protein>
<dbReference type="GO" id="GO:0006508">
    <property type="term" value="P:proteolysis"/>
    <property type="evidence" value="ECO:0007669"/>
    <property type="project" value="UniProtKB-KW"/>
</dbReference>
<dbReference type="Pfam" id="PF00675">
    <property type="entry name" value="Peptidase_M16"/>
    <property type="match status" value="1"/>
</dbReference>
<keyword evidence="2" id="KW-0645">Protease</keyword>
<dbReference type="InterPro" id="IPR050626">
    <property type="entry name" value="Peptidase_M16"/>
</dbReference>
<evidence type="ECO:0000313" key="8">
    <source>
        <dbReference type="EMBL" id="NME66440.1"/>
    </source>
</evidence>
<evidence type="ECO:0000259" key="6">
    <source>
        <dbReference type="Pfam" id="PF00675"/>
    </source>
</evidence>
<dbReference type="PANTHER" id="PTHR43690:SF17">
    <property type="entry name" value="PROTEIN YHJJ"/>
    <property type="match status" value="1"/>
</dbReference>
<feature type="domain" description="Peptidase M16 C-terminal" evidence="7">
    <location>
        <begin position="168"/>
        <end position="344"/>
    </location>
</feature>
<dbReference type="AlphaFoldDB" id="A0A7X9NZB8"/>
<comment type="similarity">
    <text evidence="1">Belongs to the peptidase M16 family.</text>
</comment>
<keyword evidence="4" id="KW-0862">Zinc</keyword>
<feature type="domain" description="Peptidase M16 N-terminal" evidence="6">
    <location>
        <begin position="15"/>
        <end position="157"/>
    </location>
</feature>
<dbReference type="Gene3D" id="3.30.830.10">
    <property type="entry name" value="Metalloenzyme, LuxS/M16 peptidase-like"/>
    <property type="match status" value="2"/>
</dbReference>
<evidence type="ECO:0000313" key="9">
    <source>
        <dbReference type="Proteomes" id="UP000576082"/>
    </source>
</evidence>
<evidence type="ECO:0000256" key="5">
    <source>
        <dbReference type="ARBA" id="ARBA00023049"/>
    </source>
</evidence>
<evidence type="ECO:0000256" key="4">
    <source>
        <dbReference type="ARBA" id="ARBA00022833"/>
    </source>
</evidence>
<dbReference type="GO" id="GO:0008237">
    <property type="term" value="F:metallopeptidase activity"/>
    <property type="evidence" value="ECO:0007669"/>
    <property type="project" value="UniProtKB-KW"/>
</dbReference>
<dbReference type="Proteomes" id="UP000576082">
    <property type="component" value="Unassembled WGS sequence"/>
</dbReference>
<accession>A0A7X9NZB8</accession>
<dbReference type="InterPro" id="IPR011249">
    <property type="entry name" value="Metalloenz_LuxS/M16"/>
</dbReference>
<dbReference type="PANTHER" id="PTHR43690">
    <property type="entry name" value="NARDILYSIN"/>
    <property type="match status" value="1"/>
</dbReference>
<evidence type="ECO:0000256" key="1">
    <source>
        <dbReference type="ARBA" id="ARBA00007261"/>
    </source>
</evidence>
<dbReference type="InterPro" id="IPR007863">
    <property type="entry name" value="Peptidase_M16_C"/>
</dbReference>
<name>A0A7X9NZB8_9BACT</name>
<keyword evidence="9" id="KW-1185">Reference proteome</keyword>
<evidence type="ECO:0000256" key="3">
    <source>
        <dbReference type="ARBA" id="ARBA00022801"/>
    </source>
</evidence>
<dbReference type="RefSeq" id="WP_169654193.1">
    <property type="nucleotide sequence ID" value="NZ_JABANE010000001.1"/>
</dbReference>
<evidence type="ECO:0000256" key="2">
    <source>
        <dbReference type="ARBA" id="ARBA00022670"/>
    </source>
</evidence>
<proteinExistence type="inferred from homology"/>
<evidence type="ECO:0000259" key="7">
    <source>
        <dbReference type="Pfam" id="PF05193"/>
    </source>
</evidence>
<dbReference type="EMBL" id="JABANE010000001">
    <property type="protein sequence ID" value="NME66440.1"/>
    <property type="molecule type" value="Genomic_DNA"/>
</dbReference>
<comment type="caution">
    <text evidence="8">The sequence shown here is derived from an EMBL/GenBank/DDBJ whole genome shotgun (WGS) entry which is preliminary data.</text>
</comment>
<dbReference type="InterPro" id="IPR011765">
    <property type="entry name" value="Pept_M16_N"/>
</dbReference>
<keyword evidence="5" id="KW-0482">Metalloprotease</keyword>
<dbReference type="Pfam" id="PF05193">
    <property type="entry name" value="Peptidase_M16_C"/>
    <property type="match status" value="1"/>
</dbReference>
<sequence length="412" mass="46735">MIKFSAFELDNGLKVYVHEDHNIASAVLNIMYDVGSRDEDPEKTGFAHLFEHLMFGGSVNIPSYDTPLQKVGGTNNAFTSPDITNYYITLPAQNLETAFWLEADRMLSLSFDPNVLEVQRKVVIEEYKQRYINQPYGDVWHHLRELAYKEHSYKWPTIGREIKHIEDATMEDVKAFFNKYYVPSNAVMVVAGNVKLEEVKQLAKKWFEPIPSGEKPIRNIPVEPIQEAPRRKIVEEKVPLDVLYKVWHMEGRSQEGYYTTDLISDLLGRGKSSLLYEKLVKDKKVYSGVSAFITGSFEPGLFCITGKTADGVSLEDAEGELQSVIDGFIASEVNPENLEKVKNQAEFSMTYGKTEILPRAMSIAYGATLGNPNLINEEEGKLRSVTIDQIESKKSTLFNPNNCSTLFYKAKR</sequence>
<dbReference type="GO" id="GO:0046872">
    <property type="term" value="F:metal ion binding"/>
    <property type="evidence" value="ECO:0007669"/>
    <property type="project" value="InterPro"/>
</dbReference>
<dbReference type="SUPFAM" id="SSF63411">
    <property type="entry name" value="LuxS/MPP-like metallohydrolase"/>
    <property type="match status" value="2"/>
</dbReference>
<reference evidence="8 9" key="1">
    <citation type="submission" date="2020-04" db="EMBL/GenBank/DDBJ databases">
        <title>Flammeovirga sp. SR4, a novel species isolated from seawater.</title>
        <authorList>
            <person name="Wang X."/>
        </authorList>
    </citation>
    <scope>NUCLEOTIDE SEQUENCE [LARGE SCALE GENOMIC DNA]</scope>
    <source>
        <strain evidence="8 9">ATCC 23126</strain>
    </source>
</reference>
<keyword evidence="3" id="KW-0378">Hydrolase</keyword>
<organism evidence="8 9">
    <name type="scientific">Flammeovirga aprica JL-4</name>
    <dbReference type="NCBI Taxonomy" id="694437"/>
    <lineage>
        <taxon>Bacteria</taxon>
        <taxon>Pseudomonadati</taxon>
        <taxon>Bacteroidota</taxon>
        <taxon>Cytophagia</taxon>
        <taxon>Cytophagales</taxon>
        <taxon>Flammeovirgaceae</taxon>
        <taxon>Flammeovirga</taxon>
    </lineage>
</organism>
<gene>
    <name evidence="8" type="ORF">HHU12_00560</name>
</gene>